<dbReference type="AlphaFoldDB" id="A0A4U6X8A8"/>
<sequence>MIVCVFTLTHKHPETLATPTSQPRVLLILGLSQPVSYPSCHPSSPPSPPCRNTVSSPSSPNLLARGVLATLAHPTATADASLSEYQLLATSFAQRLHAS</sequence>
<protein>
    <submittedName>
        <fullName evidence="2">Uncharacterized protein</fullName>
    </submittedName>
</protein>
<organism evidence="2 3">
    <name type="scientific">Colletotrichum tanaceti</name>
    <dbReference type="NCBI Taxonomy" id="1306861"/>
    <lineage>
        <taxon>Eukaryota</taxon>
        <taxon>Fungi</taxon>
        <taxon>Dikarya</taxon>
        <taxon>Ascomycota</taxon>
        <taxon>Pezizomycotina</taxon>
        <taxon>Sordariomycetes</taxon>
        <taxon>Hypocreomycetidae</taxon>
        <taxon>Glomerellales</taxon>
        <taxon>Glomerellaceae</taxon>
        <taxon>Colletotrichum</taxon>
        <taxon>Colletotrichum destructivum species complex</taxon>
    </lineage>
</organism>
<feature type="region of interest" description="Disordered" evidence="1">
    <location>
        <begin position="38"/>
        <end position="58"/>
    </location>
</feature>
<reference evidence="2 3" key="1">
    <citation type="journal article" date="2019" name="PLoS ONE">
        <title>Comparative genome analysis indicates high evolutionary potential of pathogenicity genes in Colletotrichum tanaceti.</title>
        <authorList>
            <person name="Lelwala R.V."/>
            <person name="Korhonen P.K."/>
            <person name="Young N.D."/>
            <person name="Scott J.B."/>
            <person name="Ades P.A."/>
            <person name="Gasser R.B."/>
            <person name="Taylor P.W.J."/>
        </authorList>
    </citation>
    <scope>NUCLEOTIDE SEQUENCE [LARGE SCALE GENOMIC DNA]</scope>
    <source>
        <strain evidence="2">BRIP57314</strain>
    </source>
</reference>
<name>A0A4U6X8A8_9PEZI</name>
<evidence type="ECO:0000313" key="2">
    <source>
        <dbReference type="EMBL" id="TKW49767.1"/>
    </source>
</evidence>
<dbReference type="Proteomes" id="UP000310108">
    <property type="component" value="Unassembled WGS sequence"/>
</dbReference>
<keyword evidence="3" id="KW-1185">Reference proteome</keyword>
<accession>A0A4U6X8A8</accession>
<comment type="caution">
    <text evidence="2">The sequence shown here is derived from an EMBL/GenBank/DDBJ whole genome shotgun (WGS) entry which is preliminary data.</text>
</comment>
<evidence type="ECO:0000256" key="1">
    <source>
        <dbReference type="SAM" id="MobiDB-lite"/>
    </source>
</evidence>
<gene>
    <name evidence="2" type="ORF">CTA1_13150</name>
</gene>
<proteinExistence type="predicted"/>
<evidence type="ECO:0000313" key="3">
    <source>
        <dbReference type="Proteomes" id="UP000310108"/>
    </source>
</evidence>
<dbReference type="EMBL" id="PJEX01000486">
    <property type="protein sequence ID" value="TKW49767.1"/>
    <property type="molecule type" value="Genomic_DNA"/>
</dbReference>